<dbReference type="Pfam" id="PF16366">
    <property type="entry name" value="CEBP_ZZ"/>
    <property type="match status" value="1"/>
</dbReference>
<evidence type="ECO:0000256" key="5">
    <source>
        <dbReference type="ARBA" id="ARBA00058170"/>
    </source>
</evidence>
<evidence type="ECO:0000313" key="9">
    <source>
        <dbReference type="EMBL" id="VDK57681.1"/>
    </source>
</evidence>
<evidence type="ECO:0000256" key="7">
    <source>
        <dbReference type="ARBA" id="ARBA00070028"/>
    </source>
</evidence>
<keyword evidence="2" id="KW-0221">Differentiation</keyword>
<dbReference type="GO" id="GO:0003730">
    <property type="term" value="F:mRNA 3'-UTR binding"/>
    <property type="evidence" value="ECO:0007669"/>
    <property type="project" value="InterPro"/>
</dbReference>
<dbReference type="GO" id="GO:0007283">
    <property type="term" value="P:spermatogenesis"/>
    <property type="evidence" value="ECO:0007669"/>
    <property type="project" value="UniProtKB-KW"/>
</dbReference>
<proteinExistence type="predicted"/>
<dbReference type="GO" id="GO:0008135">
    <property type="term" value="F:translation factor activity, RNA binding"/>
    <property type="evidence" value="ECO:0007669"/>
    <property type="project" value="TreeGrafter"/>
</dbReference>
<dbReference type="InterPro" id="IPR034819">
    <property type="entry name" value="CPEB"/>
</dbReference>
<keyword evidence="3" id="KW-0744">Spermatogenesis</keyword>
<dbReference type="FunFam" id="4.10.640.40:FF:000001">
    <property type="entry name" value="Cytoplasmic polyadenylation element-binding 2 isoform X2"/>
    <property type="match status" value="1"/>
</dbReference>
<dbReference type="GO" id="GO:0030154">
    <property type="term" value="P:cell differentiation"/>
    <property type="evidence" value="ECO:0007669"/>
    <property type="project" value="UniProtKB-KW"/>
</dbReference>
<evidence type="ECO:0000256" key="3">
    <source>
        <dbReference type="ARBA" id="ARBA00022871"/>
    </source>
</evidence>
<dbReference type="Proteomes" id="UP000271098">
    <property type="component" value="Unassembled WGS sequence"/>
</dbReference>
<comment type="function">
    <text evidence="5">Cytoplasmic polyadenylation element binding protein that binds to and regulates the translation of specific mRNAs. Essential for progression through meiosis. Involved in spermatogenesis.</text>
</comment>
<accession>A0A3P6SVZ4</accession>
<reference evidence="9 10" key="1">
    <citation type="submission" date="2018-11" db="EMBL/GenBank/DDBJ databases">
        <authorList>
            <consortium name="Pathogen Informatics"/>
        </authorList>
    </citation>
    <scope>NUCLEOTIDE SEQUENCE [LARGE SCALE GENOMIC DNA]</scope>
</reference>
<dbReference type="GO" id="GO:0045202">
    <property type="term" value="C:synapse"/>
    <property type="evidence" value="ECO:0007669"/>
    <property type="project" value="TreeGrafter"/>
</dbReference>
<keyword evidence="1" id="KW-0677">Repeat</keyword>
<evidence type="ECO:0000313" key="10">
    <source>
        <dbReference type="Proteomes" id="UP000271098"/>
    </source>
</evidence>
<dbReference type="AlphaFoldDB" id="A0A3P6SVZ4"/>
<dbReference type="InterPro" id="IPR038446">
    <property type="entry name" value="CEBP_ZZ_sf"/>
</dbReference>
<dbReference type="GO" id="GO:0043005">
    <property type="term" value="C:neuron projection"/>
    <property type="evidence" value="ECO:0007669"/>
    <property type="project" value="TreeGrafter"/>
</dbReference>
<dbReference type="GO" id="GO:0005634">
    <property type="term" value="C:nucleus"/>
    <property type="evidence" value="ECO:0007669"/>
    <property type="project" value="TreeGrafter"/>
</dbReference>
<feature type="domain" description="Cytoplasmic polyadenylation element-binding protein ZZ" evidence="8">
    <location>
        <begin position="2"/>
        <end position="59"/>
    </location>
</feature>
<dbReference type="EMBL" id="UYRT01018404">
    <property type="protein sequence ID" value="VDK57681.1"/>
    <property type="molecule type" value="Genomic_DNA"/>
</dbReference>
<gene>
    <name evidence="9" type="ORF">GPUH_LOCUS7239</name>
</gene>
<evidence type="ECO:0000256" key="1">
    <source>
        <dbReference type="ARBA" id="ARBA00022737"/>
    </source>
</evidence>
<evidence type="ECO:0000256" key="6">
    <source>
        <dbReference type="ARBA" id="ARBA00065903"/>
    </source>
</evidence>
<dbReference type="GO" id="GO:0005737">
    <property type="term" value="C:cytoplasm"/>
    <property type="evidence" value="ECO:0007669"/>
    <property type="project" value="TreeGrafter"/>
</dbReference>
<protein>
    <recommendedName>
        <fullName evidence="7">Cytoplasmic polyadenylation element-binding protein 1</fullName>
    </recommendedName>
</protein>
<name>A0A3P6SVZ4_9BILA</name>
<evidence type="ECO:0000259" key="8">
    <source>
        <dbReference type="Pfam" id="PF16366"/>
    </source>
</evidence>
<dbReference type="PANTHER" id="PTHR12566">
    <property type="entry name" value="CYTOPLASMIC POLYADENYLATION ELEMENT BINDING PROTEIN CPEB"/>
    <property type="match status" value="1"/>
</dbReference>
<dbReference type="InterPro" id="IPR032296">
    <property type="entry name" value="CEBP_ZZ"/>
</dbReference>
<comment type="subunit">
    <text evidence="6">Interacts with fbf-1.</text>
</comment>
<dbReference type="GO" id="GO:0043022">
    <property type="term" value="F:ribosome binding"/>
    <property type="evidence" value="ECO:0007669"/>
    <property type="project" value="TreeGrafter"/>
</dbReference>
<keyword evidence="10" id="KW-1185">Reference proteome</keyword>
<organism evidence="9 10">
    <name type="scientific">Gongylonema pulchrum</name>
    <dbReference type="NCBI Taxonomy" id="637853"/>
    <lineage>
        <taxon>Eukaryota</taxon>
        <taxon>Metazoa</taxon>
        <taxon>Ecdysozoa</taxon>
        <taxon>Nematoda</taxon>
        <taxon>Chromadorea</taxon>
        <taxon>Rhabditida</taxon>
        <taxon>Spirurina</taxon>
        <taxon>Spiruromorpha</taxon>
        <taxon>Spiruroidea</taxon>
        <taxon>Gongylonematidae</taxon>
        <taxon>Gongylonema</taxon>
    </lineage>
</organism>
<dbReference type="PANTHER" id="PTHR12566:SF12">
    <property type="entry name" value="TRANSLATIONAL REGULATOR ORB2"/>
    <property type="match status" value="1"/>
</dbReference>
<evidence type="ECO:0000256" key="2">
    <source>
        <dbReference type="ARBA" id="ARBA00022782"/>
    </source>
</evidence>
<dbReference type="OrthoDB" id="10033548at2759"/>
<dbReference type="GO" id="GO:2000766">
    <property type="term" value="P:negative regulation of cytoplasmic translation"/>
    <property type="evidence" value="ECO:0007669"/>
    <property type="project" value="TreeGrafter"/>
</dbReference>
<dbReference type="GO" id="GO:0000900">
    <property type="term" value="F:mRNA regulatory element binding translation repressor activity"/>
    <property type="evidence" value="ECO:0007669"/>
    <property type="project" value="TreeGrafter"/>
</dbReference>
<evidence type="ECO:0000256" key="4">
    <source>
        <dbReference type="ARBA" id="ARBA00022884"/>
    </source>
</evidence>
<dbReference type="Gene3D" id="4.10.640.40">
    <property type="entry name" value="Cytoplasmic polyadenylation element-binding protein, ZZ domain"/>
    <property type="match status" value="1"/>
</dbReference>
<sequence length="61" mass="7197">MKPYVLDDQPCDECAGERCGHRHAPFFCPQPSCLQYYCEHCWTTIHRCRTRETHKPSVKEA</sequence>
<keyword evidence="4" id="KW-0694">RNA-binding</keyword>